<sequence>MNRSTIMEFRAEIEFTPDDAVIADRMHRHHSPHARKAMFAGAVLLSSIFGFIALRMNFPVIGFLGIALGLILVSSIPLYERLVRKAARNGRKEKLSVHLTERGAHLWDSREDYSHTWDIVPRARLDERGVLLYLDTARYLFIPARAWHGGYRREDMKAFFQTVIKKSNKSPETRTTSGPVSA</sequence>
<evidence type="ECO:0000313" key="2">
    <source>
        <dbReference type="EMBL" id="WED65256.1"/>
    </source>
</evidence>
<gene>
    <name evidence="2" type="ORF">PXH66_00110</name>
</gene>
<dbReference type="KEGG" id="slom:PXH66_00110"/>
<organism evidence="2 3">
    <name type="scientific">Synoicihabitans lomoniglobus</name>
    <dbReference type="NCBI Taxonomy" id="2909285"/>
    <lineage>
        <taxon>Bacteria</taxon>
        <taxon>Pseudomonadati</taxon>
        <taxon>Verrucomicrobiota</taxon>
        <taxon>Opitutia</taxon>
        <taxon>Opitutales</taxon>
        <taxon>Opitutaceae</taxon>
        <taxon>Synoicihabitans</taxon>
    </lineage>
</organism>
<feature type="transmembrane region" description="Helical" evidence="1">
    <location>
        <begin position="37"/>
        <end position="54"/>
    </location>
</feature>
<dbReference type="Proteomes" id="UP001218638">
    <property type="component" value="Chromosome"/>
</dbReference>
<feature type="transmembrane region" description="Helical" evidence="1">
    <location>
        <begin position="60"/>
        <end position="79"/>
    </location>
</feature>
<protein>
    <recommendedName>
        <fullName evidence="4">YcxB-like protein domain-containing protein</fullName>
    </recommendedName>
</protein>
<reference evidence="2" key="1">
    <citation type="submission" date="2023-03" db="EMBL/GenBank/DDBJ databases">
        <title>Lomoglobus Profundus gen. nov., sp. nov., a novel member of the phylum Verrucomicrobia, isolated from deep-marine sediment of South China Sea.</title>
        <authorList>
            <person name="Ahmad T."/>
            <person name="Ishaq S.E."/>
            <person name="Wang F."/>
        </authorList>
    </citation>
    <scope>NUCLEOTIDE SEQUENCE</scope>
    <source>
        <strain evidence="2">LMO-M01</strain>
    </source>
</reference>
<evidence type="ECO:0008006" key="4">
    <source>
        <dbReference type="Google" id="ProtNLM"/>
    </source>
</evidence>
<keyword evidence="1" id="KW-0472">Membrane</keyword>
<dbReference type="EMBL" id="CP119075">
    <property type="protein sequence ID" value="WED65256.1"/>
    <property type="molecule type" value="Genomic_DNA"/>
</dbReference>
<proteinExistence type="predicted"/>
<evidence type="ECO:0000313" key="3">
    <source>
        <dbReference type="Proteomes" id="UP001218638"/>
    </source>
</evidence>
<evidence type="ECO:0000256" key="1">
    <source>
        <dbReference type="SAM" id="Phobius"/>
    </source>
</evidence>
<name>A0AAF0CNY3_9BACT</name>
<keyword evidence="3" id="KW-1185">Reference proteome</keyword>
<accession>A0AAF0CNY3</accession>
<keyword evidence="1" id="KW-1133">Transmembrane helix</keyword>
<keyword evidence="1" id="KW-0812">Transmembrane</keyword>
<dbReference type="RefSeq" id="WP_330932185.1">
    <property type="nucleotide sequence ID" value="NZ_CP119075.1"/>
</dbReference>
<dbReference type="AlphaFoldDB" id="A0AAF0CNY3"/>